<keyword evidence="3" id="KW-1185">Reference proteome</keyword>
<organism evidence="2 3">
    <name type="scientific">Musa acuminata subsp. malaccensis</name>
    <name type="common">Wild banana</name>
    <name type="synonym">Musa malaccensis</name>
    <dbReference type="NCBI Taxonomy" id="214687"/>
    <lineage>
        <taxon>Eukaryota</taxon>
        <taxon>Viridiplantae</taxon>
        <taxon>Streptophyta</taxon>
        <taxon>Embryophyta</taxon>
        <taxon>Tracheophyta</taxon>
        <taxon>Spermatophyta</taxon>
        <taxon>Magnoliopsida</taxon>
        <taxon>Liliopsida</taxon>
        <taxon>Zingiberales</taxon>
        <taxon>Musaceae</taxon>
        <taxon>Musa</taxon>
    </lineage>
</organism>
<name>A0A804JMM4_MUSAM</name>
<proteinExistence type="predicted"/>
<dbReference type="EnsemblPlants" id="Ma06_t31810.1">
    <property type="protein sequence ID" value="Ma06_p31810.1"/>
    <property type="gene ID" value="Ma06_g31810"/>
</dbReference>
<gene>
    <name evidence="1" type="ORF">GSMUA_178000.1</name>
</gene>
<dbReference type="EMBL" id="HG996471">
    <property type="protein sequence ID" value="CAG1848005.1"/>
    <property type="molecule type" value="Genomic_DNA"/>
</dbReference>
<sequence>MNCSISSQSHQLLALYTKKIVSHDVNVDPLYLLEEACMYIFND</sequence>
<accession>A0A804JMM4</accession>
<dbReference type="InParanoid" id="A0A804JMM4"/>
<reference evidence="1" key="1">
    <citation type="submission" date="2021-03" db="EMBL/GenBank/DDBJ databases">
        <authorList>
            <consortium name="Genoscope - CEA"/>
            <person name="William W."/>
        </authorList>
    </citation>
    <scope>NUCLEOTIDE SEQUENCE</scope>
    <source>
        <strain evidence="1">Doubled-haploid Pahang</strain>
    </source>
</reference>
<dbReference type="Gramene" id="Ma06_t31810.1">
    <property type="protein sequence ID" value="Ma06_p31810.1"/>
    <property type="gene ID" value="Ma06_g31810"/>
</dbReference>
<dbReference type="AlphaFoldDB" id="A0A804JMM4"/>
<dbReference type="Proteomes" id="UP000012960">
    <property type="component" value="Unplaced"/>
</dbReference>
<reference evidence="2" key="2">
    <citation type="submission" date="2021-05" db="UniProtKB">
        <authorList>
            <consortium name="EnsemblPlants"/>
        </authorList>
    </citation>
    <scope>IDENTIFICATION</scope>
    <source>
        <strain evidence="2">subsp. malaccensis</strain>
    </source>
</reference>
<evidence type="ECO:0000313" key="1">
    <source>
        <dbReference type="EMBL" id="CAG1848005.1"/>
    </source>
</evidence>
<evidence type="ECO:0000313" key="2">
    <source>
        <dbReference type="EnsemblPlants" id="Ma06_p31810.1"/>
    </source>
</evidence>
<evidence type="ECO:0000313" key="3">
    <source>
        <dbReference type="Proteomes" id="UP000012960"/>
    </source>
</evidence>
<protein>
    <submittedName>
        <fullName evidence="1">(wild Malaysian banana) hypothetical protein</fullName>
    </submittedName>
</protein>